<evidence type="ECO:0000313" key="2">
    <source>
        <dbReference type="Proteomes" id="UP000829291"/>
    </source>
</evidence>
<sequence>MVIPFSSSMTTTSVPAGNSGVDQDSRNQMTPSLYTIPKDYLDLGKMQADYKENRAKMQLSGTQGTAGSVTSFAAGSSLPSPSSVSEKKSWCRRVAPCLAFLVAFSTAMALLLVWSEDADRRRKAFNINMTKEYVHSVPMDNSELVTYIREVHLLPTTHQDPLNSTQTEEEKYLSNLFPGKRNGIYLEYINRVGAISTTTWLESNMNWRGVLVLTDPRSFFEAHRSTRNTKTRVLHACLSTDKDTKEITYHQEPEVQVTKLGEGPNSLVSPDESLPPTRLKCFPLYSVLLAYNCTNLDYLSLDSLDAQDVQVLDTIPREMPRISVLSIQWSPHHNEVETKHLIQKLTERRYKHFHTTETGKMIFLYNRLLKI</sequence>
<evidence type="ECO:0000256" key="1">
    <source>
        <dbReference type="SAM" id="MobiDB-lite"/>
    </source>
</evidence>
<proteinExistence type="predicted"/>
<dbReference type="RefSeq" id="XP_046593292.1">
    <property type="nucleotide sequence ID" value="XM_046737336.1"/>
</dbReference>
<protein>
    <submittedName>
        <fullName evidence="3">Protein Star-like isoform X1</fullName>
    </submittedName>
</protein>
<organism evidence="2 3">
    <name type="scientific">Neodiprion lecontei</name>
    <name type="common">Redheaded pine sawfly</name>
    <dbReference type="NCBI Taxonomy" id="441921"/>
    <lineage>
        <taxon>Eukaryota</taxon>
        <taxon>Metazoa</taxon>
        <taxon>Ecdysozoa</taxon>
        <taxon>Arthropoda</taxon>
        <taxon>Hexapoda</taxon>
        <taxon>Insecta</taxon>
        <taxon>Pterygota</taxon>
        <taxon>Neoptera</taxon>
        <taxon>Endopterygota</taxon>
        <taxon>Hymenoptera</taxon>
        <taxon>Tenthredinoidea</taxon>
        <taxon>Diprionidae</taxon>
        <taxon>Diprioninae</taxon>
        <taxon>Neodiprion</taxon>
    </lineage>
</organism>
<reference evidence="3" key="1">
    <citation type="submission" date="2025-08" db="UniProtKB">
        <authorList>
            <consortium name="RefSeq"/>
        </authorList>
    </citation>
    <scope>IDENTIFICATION</scope>
    <source>
        <tissue evidence="3">Thorax and Abdomen</tissue>
    </source>
</reference>
<keyword evidence="2" id="KW-1185">Reference proteome</keyword>
<dbReference type="GeneID" id="124294004"/>
<dbReference type="InterPro" id="IPR053202">
    <property type="entry name" value="EGF_Rcpt_Signaling_Reg"/>
</dbReference>
<name>A0ABM3FZ43_NEOLC</name>
<dbReference type="PANTHER" id="PTHR34009">
    <property type="entry name" value="PROTEIN STAR"/>
    <property type="match status" value="1"/>
</dbReference>
<evidence type="ECO:0000313" key="3">
    <source>
        <dbReference type="RefSeq" id="XP_046593292.1"/>
    </source>
</evidence>
<feature type="region of interest" description="Disordered" evidence="1">
    <location>
        <begin position="1"/>
        <end position="28"/>
    </location>
</feature>
<dbReference type="Proteomes" id="UP000829291">
    <property type="component" value="Chromosome 1"/>
</dbReference>
<dbReference type="PANTHER" id="PTHR34009:SF2">
    <property type="entry name" value="PROTEIN STAR"/>
    <property type="match status" value="1"/>
</dbReference>
<gene>
    <name evidence="3" type="primary">LOC124294004</name>
</gene>
<accession>A0ABM3FZ43</accession>